<proteinExistence type="predicted"/>
<accession>A0ABP0MM70</accession>
<feature type="signal peptide" evidence="2">
    <location>
        <begin position="1"/>
        <end position="19"/>
    </location>
</feature>
<protein>
    <submittedName>
        <fullName evidence="3">Uncharacterized protein</fullName>
    </submittedName>
</protein>
<keyword evidence="1" id="KW-0812">Transmembrane</keyword>
<evidence type="ECO:0000313" key="3">
    <source>
        <dbReference type="EMBL" id="CAK9052587.1"/>
    </source>
</evidence>
<evidence type="ECO:0000256" key="2">
    <source>
        <dbReference type="SAM" id="SignalP"/>
    </source>
</evidence>
<feature type="chain" id="PRO_5046374111" evidence="2">
    <location>
        <begin position="20"/>
        <end position="162"/>
    </location>
</feature>
<dbReference type="Proteomes" id="UP001642484">
    <property type="component" value="Unassembled WGS sequence"/>
</dbReference>
<comment type="caution">
    <text evidence="3">The sequence shown here is derived from an EMBL/GenBank/DDBJ whole genome shotgun (WGS) entry which is preliminary data.</text>
</comment>
<gene>
    <name evidence="3" type="ORF">CCMP2556_LOCUS26511</name>
</gene>
<reference evidence="3 4" key="1">
    <citation type="submission" date="2024-02" db="EMBL/GenBank/DDBJ databases">
        <authorList>
            <person name="Chen Y."/>
            <person name="Shah S."/>
            <person name="Dougan E. K."/>
            <person name="Thang M."/>
            <person name="Chan C."/>
        </authorList>
    </citation>
    <scope>NUCLEOTIDE SEQUENCE [LARGE SCALE GENOMIC DNA]</scope>
</reference>
<evidence type="ECO:0000256" key="1">
    <source>
        <dbReference type="SAM" id="Phobius"/>
    </source>
</evidence>
<evidence type="ECO:0000313" key="4">
    <source>
        <dbReference type="Proteomes" id="UP001642484"/>
    </source>
</evidence>
<feature type="transmembrane region" description="Helical" evidence="1">
    <location>
        <begin position="105"/>
        <end position="129"/>
    </location>
</feature>
<name>A0ABP0MM70_9DINO</name>
<keyword evidence="1" id="KW-1133">Transmembrane helix</keyword>
<keyword evidence="4" id="KW-1185">Reference proteome</keyword>
<keyword evidence="1" id="KW-0472">Membrane</keyword>
<dbReference type="EMBL" id="CAXAMN010018557">
    <property type="protein sequence ID" value="CAK9052587.1"/>
    <property type="molecule type" value="Genomic_DNA"/>
</dbReference>
<keyword evidence="2" id="KW-0732">Signal</keyword>
<sequence length="162" mass="17397">MRISTNEFFHLTVVLVAAAQSCSQEQKPVVLLQTATANGRAVGMHSVGSMLRPHAAASSVLAFAERLFGQDPQLLQTQAERAQLLKLDNMQNVKGEDATLAGDTVLLPVIVATSALILACGIVVCLVTYQPKPEYSAEEQEALSSNMQAHSQFLREKQACAC</sequence>
<organism evidence="3 4">
    <name type="scientific">Durusdinium trenchii</name>
    <dbReference type="NCBI Taxonomy" id="1381693"/>
    <lineage>
        <taxon>Eukaryota</taxon>
        <taxon>Sar</taxon>
        <taxon>Alveolata</taxon>
        <taxon>Dinophyceae</taxon>
        <taxon>Suessiales</taxon>
        <taxon>Symbiodiniaceae</taxon>
        <taxon>Durusdinium</taxon>
    </lineage>
</organism>
<dbReference type="PROSITE" id="PS51257">
    <property type="entry name" value="PROKAR_LIPOPROTEIN"/>
    <property type="match status" value="1"/>
</dbReference>